<dbReference type="PIRSF" id="PIRSF006324">
    <property type="entry name" value="LeuE"/>
    <property type="match status" value="1"/>
</dbReference>
<comment type="subcellular location">
    <subcellularLocation>
        <location evidence="1">Cell membrane</location>
        <topology evidence="1">Multi-pass membrane protein</topology>
    </subcellularLocation>
</comment>
<dbReference type="GO" id="GO:0015171">
    <property type="term" value="F:amino acid transmembrane transporter activity"/>
    <property type="evidence" value="ECO:0007669"/>
    <property type="project" value="TreeGrafter"/>
</dbReference>
<feature type="transmembrane region" description="Helical" evidence="6">
    <location>
        <begin position="42"/>
        <end position="68"/>
    </location>
</feature>
<evidence type="ECO:0000256" key="5">
    <source>
        <dbReference type="ARBA" id="ARBA00023136"/>
    </source>
</evidence>
<dbReference type="PANTHER" id="PTHR30086">
    <property type="entry name" value="ARGININE EXPORTER PROTEIN ARGO"/>
    <property type="match status" value="1"/>
</dbReference>
<dbReference type="GO" id="GO:0005886">
    <property type="term" value="C:plasma membrane"/>
    <property type="evidence" value="ECO:0007669"/>
    <property type="project" value="UniProtKB-SubCell"/>
</dbReference>
<keyword evidence="4 6" id="KW-1133">Transmembrane helix</keyword>
<evidence type="ECO:0000256" key="6">
    <source>
        <dbReference type="SAM" id="Phobius"/>
    </source>
</evidence>
<keyword evidence="3 6" id="KW-0812">Transmembrane</keyword>
<evidence type="ECO:0000313" key="7">
    <source>
        <dbReference type="EMBL" id="MBB5849470.1"/>
    </source>
</evidence>
<evidence type="ECO:0000256" key="1">
    <source>
        <dbReference type="ARBA" id="ARBA00004651"/>
    </source>
</evidence>
<evidence type="ECO:0000256" key="2">
    <source>
        <dbReference type="ARBA" id="ARBA00022475"/>
    </source>
</evidence>
<dbReference type="InterPro" id="IPR001123">
    <property type="entry name" value="LeuE-type"/>
</dbReference>
<reference evidence="7 8" key="1">
    <citation type="submission" date="2020-08" db="EMBL/GenBank/DDBJ databases">
        <title>Sequencing the genomes of 1000 actinobacteria strains.</title>
        <authorList>
            <person name="Klenk H.-P."/>
        </authorList>
    </citation>
    <scope>NUCLEOTIDE SEQUENCE [LARGE SCALE GENOMIC DNA]</scope>
    <source>
        <strain evidence="7 8">DSM 17945</strain>
    </source>
</reference>
<dbReference type="PANTHER" id="PTHR30086:SF20">
    <property type="entry name" value="ARGININE EXPORTER PROTEIN ARGO-RELATED"/>
    <property type="match status" value="1"/>
</dbReference>
<gene>
    <name evidence="7" type="ORF">HDA33_002034</name>
</gene>
<sequence>MTLTAALLSFALLALLITITPGLDNALVLRYAGRQGSGAAFAASAGICAGLFVWALAASLGISALLAASEVAYTALRWIGAAYMVYLGVRMLISAIRGGYGAPGGSSVATVRSRDAFRTGFTVNLLNPKVGAFYVALIPQFMVPSVAPAAMGVLLAVVHIAVCMAWFVVLIALVGVVSGWLQRPSVQRGLDGVVGTALVGFGARLALAKA</sequence>
<name>A0A7W9JKA2_9MICC</name>
<dbReference type="EMBL" id="JACHMW010000001">
    <property type="protein sequence ID" value="MBB5849470.1"/>
    <property type="molecule type" value="Genomic_DNA"/>
</dbReference>
<dbReference type="Pfam" id="PF01810">
    <property type="entry name" value="LysE"/>
    <property type="match status" value="1"/>
</dbReference>
<feature type="transmembrane region" description="Helical" evidence="6">
    <location>
        <begin position="75"/>
        <end position="96"/>
    </location>
</feature>
<dbReference type="AlphaFoldDB" id="A0A7W9JKA2"/>
<comment type="caution">
    <text evidence="7">The sequence shown here is derived from an EMBL/GenBank/DDBJ whole genome shotgun (WGS) entry which is preliminary data.</text>
</comment>
<feature type="transmembrane region" description="Helical" evidence="6">
    <location>
        <begin position="149"/>
        <end position="177"/>
    </location>
</feature>
<evidence type="ECO:0000256" key="4">
    <source>
        <dbReference type="ARBA" id="ARBA00022989"/>
    </source>
</evidence>
<evidence type="ECO:0000313" key="8">
    <source>
        <dbReference type="Proteomes" id="UP000567246"/>
    </source>
</evidence>
<protein>
    <submittedName>
        <fullName evidence="7">Threonine/homoserine/homoserine lactone efflux protein</fullName>
    </submittedName>
</protein>
<keyword evidence="8" id="KW-1185">Reference proteome</keyword>
<proteinExistence type="predicted"/>
<dbReference type="Proteomes" id="UP000567246">
    <property type="component" value="Unassembled WGS sequence"/>
</dbReference>
<accession>A0A7W9JKA2</accession>
<keyword evidence="2" id="KW-1003">Cell membrane</keyword>
<organism evidence="7 8">
    <name type="scientific">Micrococcus endophyticus</name>
    <dbReference type="NCBI Taxonomy" id="455343"/>
    <lineage>
        <taxon>Bacteria</taxon>
        <taxon>Bacillati</taxon>
        <taxon>Actinomycetota</taxon>
        <taxon>Actinomycetes</taxon>
        <taxon>Micrococcales</taxon>
        <taxon>Micrococcaceae</taxon>
        <taxon>Micrococcus</taxon>
    </lineage>
</organism>
<dbReference type="RefSeq" id="WP_184173045.1">
    <property type="nucleotide sequence ID" value="NZ_BAABAG010000012.1"/>
</dbReference>
<evidence type="ECO:0000256" key="3">
    <source>
        <dbReference type="ARBA" id="ARBA00022692"/>
    </source>
</evidence>
<keyword evidence="5 6" id="KW-0472">Membrane</keyword>